<evidence type="ECO:0000313" key="3">
    <source>
        <dbReference type="Proteomes" id="UP000095601"/>
    </source>
</evidence>
<evidence type="ECO:0000256" key="1">
    <source>
        <dbReference type="SAM" id="Phobius"/>
    </source>
</evidence>
<feature type="transmembrane region" description="Helical" evidence="1">
    <location>
        <begin position="70"/>
        <end position="89"/>
    </location>
</feature>
<feature type="transmembrane region" description="Helical" evidence="1">
    <location>
        <begin position="123"/>
        <end position="142"/>
    </location>
</feature>
<evidence type="ECO:0000313" key="2">
    <source>
        <dbReference type="EMBL" id="OEL10292.1"/>
    </source>
</evidence>
<dbReference type="STRING" id="237258.SAMN04489756_10584"/>
<dbReference type="AlphaFoldDB" id="A0A1E5UBM1"/>
<sequence>MNFVIFEEINNVIFQILLSFTVISLGFTSFSYFTRLIDFKKNYFYLSLGLLFLTVLCFLFFENFQQEFPAFKFALILMFSFAVPILFFMRKIMEFRMKNFKENNNENKGLQHLYTHFKKLKEYAFAFFLVMIVFYQILIIWVPKITENIH</sequence>
<gene>
    <name evidence="2" type="ORF">BHF72_0656</name>
</gene>
<feature type="transmembrane region" description="Helical" evidence="1">
    <location>
        <begin position="45"/>
        <end position="64"/>
    </location>
</feature>
<dbReference type="Proteomes" id="UP000095601">
    <property type="component" value="Unassembled WGS sequence"/>
</dbReference>
<protein>
    <submittedName>
        <fullName evidence="2">Putative membrane protein</fullName>
    </submittedName>
</protein>
<keyword evidence="1" id="KW-1133">Transmembrane helix</keyword>
<dbReference type="EMBL" id="MKGI01000078">
    <property type="protein sequence ID" value="OEL10292.1"/>
    <property type="molecule type" value="Genomic_DNA"/>
</dbReference>
<name>A0A1E5UBM1_9FLAO</name>
<accession>A0A1E5UBM1</accession>
<comment type="caution">
    <text evidence="2">The sequence shown here is derived from an EMBL/GenBank/DDBJ whole genome shotgun (WGS) entry which is preliminary data.</text>
</comment>
<organism evidence="2 3">
    <name type="scientific">Cloacibacterium normanense</name>
    <dbReference type="NCBI Taxonomy" id="237258"/>
    <lineage>
        <taxon>Bacteria</taxon>
        <taxon>Pseudomonadati</taxon>
        <taxon>Bacteroidota</taxon>
        <taxon>Flavobacteriia</taxon>
        <taxon>Flavobacteriales</taxon>
        <taxon>Weeksellaceae</taxon>
    </lineage>
</organism>
<keyword evidence="1" id="KW-0472">Membrane</keyword>
<proteinExistence type="predicted"/>
<feature type="transmembrane region" description="Helical" evidence="1">
    <location>
        <begin position="12"/>
        <end position="33"/>
    </location>
</feature>
<keyword evidence="3" id="KW-1185">Reference proteome</keyword>
<reference evidence="2 3" key="1">
    <citation type="submission" date="2016-09" db="EMBL/GenBank/DDBJ databases">
        <authorList>
            <person name="Capua I."/>
            <person name="De Benedictis P."/>
            <person name="Joannis T."/>
            <person name="Lombin L.H."/>
            <person name="Cattoli G."/>
        </authorList>
    </citation>
    <scope>NUCLEOTIDE SEQUENCE [LARGE SCALE GENOMIC DNA]</scope>
    <source>
        <strain evidence="2 3">NRS-1</strain>
    </source>
</reference>
<keyword evidence="1" id="KW-0812">Transmembrane</keyword>